<dbReference type="Gene3D" id="3.30.160.60">
    <property type="entry name" value="Classic Zinc Finger"/>
    <property type="match status" value="3"/>
</dbReference>
<evidence type="ECO:0000256" key="2">
    <source>
        <dbReference type="SAM" id="MobiDB-lite"/>
    </source>
</evidence>
<dbReference type="EMBL" id="FJOG01000002">
    <property type="protein sequence ID" value="CZR51530.1"/>
    <property type="molecule type" value="Genomic_DNA"/>
</dbReference>
<organism evidence="4 5">
    <name type="scientific">Phialocephala subalpina</name>
    <dbReference type="NCBI Taxonomy" id="576137"/>
    <lineage>
        <taxon>Eukaryota</taxon>
        <taxon>Fungi</taxon>
        <taxon>Dikarya</taxon>
        <taxon>Ascomycota</taxon>
        <taxon>Pezizomycotina</taxon>
        <taxon>Leotiomycetes</taxon>
        <taxon>Helotiales</taxon>
        <taxon>Mollisiaceae</taxon>
        <taxon>Phialocephala</taxon>
        <taxon>Phialocephala fortinii species complex</taxon>
    </lineage>
</organism>
<feature type="domain" description="C2H2-type" evidence="3">
    <location>
        <begin position="75"/>
        <end position="103"/>
    </location>
</feature>
<keyword evidence="1" id="KW-0862">Zinc</keyword>
<reference evidence="4 5" key="1">
    <citation type="submission" date="2016-03" db="EMBL/GenBank/DDBJ databases">
        <authorList>
            <person name="Ploux O."/>
        </authorList>
    </citation>
    <scope>NUCLEOTIDE SEQUENCE [LARGE SCALE GENOMIC DNA]</scope>
    <source>
        <strain evidence="4 5">UAMH 11012</strain>
    </source>
</reference>
<dbReference type="PANTHER" id="PTHR35392:SF1">
    <property type="entry name" value="ZN(II)2CYS6 TRANSCRIPTION FACTOR (EUROFUNG)"/>
    <property type="match status" value="1"/>
</dbReference>
<dbReference type="PANTHER" id="PTHR35392">
    <property type="entry name" value="ZN(II)2CYS6 TRANSCRIPTION FACTOR (EUROFUNG)-RELATED-RELATED"/>
    <property type="match status" value="1"/>
</dbReference>
<dbReference type="PROSITE" id="PS50157">
    <property type="entry name" value="ZINC_FINGER_C2H2_2"/>
    <property type="match status" value="2"/>
</dbReference>
<dbReference type="GO" id="GO:0008270">
    <property type="term" value="F:zinc ion binding"/>
    <property type="evidence" value="ECO:0007669"/>
    <property type="project" value="UniProtKB-KW"/>
</dbReference>
<evidence type="ECO:0000256" key="1">
    <source>
        <dbReference type="PROSITE-ProRule" id="PRU00042"/>
    </source>
</evidence>
<dbReference type="PROSITE" id="PS00028">
    <property type="entry name" value="ZINC_FINGER_C2H2_1"/>
    <property type="match status" value="2"/>
</dbReference>
<dbReference type="Proteomes" id="UP000184330">
    <property type="component" value="Unassembled WGS sequence"/>
</dbReference>
<sequence length="828" mass="92487">MTEDTSGMKDGFSSWTTPENTSLNGLDIATMDPPLALVAATNPRLTTVVDSVDADREIHLPSLSSWPSPDEVGPYRCDLCSNSYFRAEHITRHRKIHHVGAEKKYYCSNCPSSFDGSLAFSLHVRWCRPSKGDGSLQNTRGGVYSRRGSVHSGASTGYEEIVFDSKSAHSGSQASIGSANSVGSGRRGPLSRLARAGMNAVKEVGACWRCKFLKKSCDPHSPCALCPNDSKSMWGSVGCKRGNFHLPSFRLCRRPFAKLSEDHPDAQAIESKIMSLNLANNPDLWTQKDSLDSSPAQSKQIKSDEVNVRQQFYENLDSSAIAERSPATSAQLLPLEQCALAILWNFTQFPSARQILNEKGSLDDLVRLLPYAVAHQAERQENQLIAQSLICLRTCAEALRVKAAGLLGTRWHSSCESQKCKIECIANLSMHIELYIRELSRVFFKKENAKRRHPWWLSTFYSFCIQSYVRRALVELAKGIQKTEGPDVDICTVYEEAVWQVGQRDKATDEAPTQLAAVYALFCHGIQKEYLGKNNTFFGRAAERWRGLSPVKREWSLRQALLMSVSYLDDKLSKYSQARNPLKSSLSEFTPMLIHTKLSPEMIADLHPKFTATKDAEADLYLYLPVRLFIALNSETCIDDVARIPGVQPSWEANGIRSPSDYLKSLFQDDGRALDEQYSTEELDGNSESSLQPSDANREGRCSPGVSNLKRKRSPVRQLDDDDLPPFALDDDIPESRRFAPPRPASVFKSPERPYKCSAKGCEDIPGFTYSGGLLRHVRAVHNLHRGPQRQLHCPHTNCKRSCGKGFSRQENLDEHIRRVHPAPNVTA</sequence>
<dbReference type="InterPro" id="IPR013087">
    <property type="entry name" value="Znf_C2H2_type"/>
</dbReference>
<dbReference type="InterPro" id="IPR059095">
    <property type="entry name" value="Znf_C2H2_17_2nd"/>
</dbReference>
<dbReference type="SUPFAM" id="SSF57667">
    <property type="entry name" value="beta-beta-alpha zinc fingers"/>
    <property type="match status" value="1"/>
</dbReference>
<keyword evidence="1" id="KW-0479">Metal-binding</keyword>
<dbReference type="STRING" id="576137.A0A1L7WFI0"/>
<keyword evidence="1" id="KW-0863">Zinc-finger</keyword>
<evidence type="ECO:0000259" key="3">
    <source>
        <dbReference type="PROSITE" id="PS50157"/>
    </source>
</evidence>
<accession>A0A1L7WFI0</accession>
<proteinExistence type="predicted"/>
<dbReference type="SMART" id="SM00355">
    <property type="entry name" value="ZnF_C2H2"/>
    <property type="match status" value="4"/>
</dbReference>
<evidence type="ECO:0000313" key="4">
    <source>
        <dbReference type="EMBL" id="CZR51530.1"/>
    </source>
</evidence>
<dbReference type="OrthoDB" id="3524154at2759"/>
<gene>
    <name evidence="4" type="ORF">PAC_01407</name>
</gene>
<dbReference type="InterPro" id="IPR036236">
    <property type="entry name" value="Znf_C2H2_sf"/>
</dbReference>
<keyword evidence="5" id="KW-1185">Reference proteome</keyword>
<dbReference type="InterPro" id="IPR052973">
    <property type="entry name" value="Fungal_sec-metab_reg_TF"/>
</dbReference>
<feature type="domain" description="C2H2-type" evidence="3">
    <location>
        <begin position="797"/>
        <end position="826"/>
    </location>
</feature>
<evidence type="ECO:0000313" key="5">
    <source>
        <dbReference type="Proteomes" id="UP000184330"/>
    </source>
</evidence>
<feature type="region of interest" description="Disordered" evidence="2">
    <location>
        <begin position="678"/>
        <end position="752"/>
    </location>
</feature>
<protein>
    <recommendedName>
        <fullName evidence="3">C2H2-type domain-containing protein</fullName>
    </recommendedName>
</protein>
<feature type="compositionally biased region" description="Polar residues" evidence="2">
    <location>
        <begin position="686"/>
        <end position="695"/>
    </location>
</feature>
<dbReference type="AlphaFoldDB" id="A0A1L7WFI0"/>
<name>A0A1L7WFI0_9HELO</name>
<feature type="compositionally biased region" description="Acidic residues" evidence="2">
    <location>
        <begin position="720"/>
        <end position="733"/>
    </location>
</feature>
<dbReference type="Pfam" id="PF26176">
    <property type="entry name" value="zf_C2H2_17_2"/>
    <property type="match status" value="1"/>
</dbReference>